<dbReference type="Pfam" id="PF07690">
    <property type="entry name" value="MFS_1"/>
    <property type="match status" value="2"/>
</dbReference>
<feature type="transmembrane region" description="Helical" evidence="4">
    <location>
        <begin position="311"/>
        <end position="330"/>
    </location>
</feature>
<name>A0A2R3QI86_ECTME</name>
<evidence type="ECO:0000256" key="2">
    <source>
        <dbReference type="ARBA" id="ARBA00022989"/>
    </source>
</evidence>
<evidence type="ECO:0000256" key="3">
    <source>
        <dbReference type="ARBA" id="ARBA00023136"/>
    </source>
</evidence>
<proteinExistence type="predicted"/>
<keyword evidence="1 4" id="KW-0812">Transmembrane</keyword>
<gene>
    <name evidence="6" type="ORF">C7A17_01335</name>
</gene>
<dbReference type="OrthoDB" id="7584869at2"/>
<evidence type="ECO:0000313" key="7">
    <source>
        <dbReference type="Proteomes" id="UP000238327"/>
    </source>
</evidence>
<feature type="transmembrane region" description="Helical" evidence="4">
    <location>
        <begin position="62"/>
        <end position="78"/>
    </location>
</feature>
<dbReference type="InterPro" id="IPR020846">
    <property type="entry name" value="MFS_dom"/>
</dbReference>
<evidence type="ECO:0000259" key="5">
    <source>
        <dbReference type="PROSITE" id="PS50850"/>
    </source>
</evidence>
<feature type="transmembrane region" description="Helical" evidence="4">
    <location>
        <begin position="237"/>
        <end position="261"/>
    </location>
</feature>
<reference evidence="6 7" key="1">
    <citation type="submission" date="2018-03" db="EMBL/GenBank/DDBJ databases">
        <title>Complete genome sequence and methylome analysis of Pseudomonas mendocina NEB 698.</title>
        <authorList>
            <person name="Morgan R.D."/>
        </authorList>
    </citation>
    <scope>NUCLEOTIDE SEQUENCE [LARGE SCALE GENOMIC DNA]</scope>
    <source>
        <strain evidence="6 7">NEB698</strain>
    </source>
</reference>
<dbReference type="EMBL" id="CP027657">
    <property type="protein sequence ID" value="AVO51458.1"/>
    <property type="molecule type" value="Genomic_DNA"/>
</dbReference>
<feature type="transmembrane region" description="Helical" evidence="4">
    <location>
        <begin position="157"/>
        <end position="179"/>
    </location>
</feature>
<feature type="transmembrane region" description="Helical" evidence="4">
    <location>
        <begin position="21"/>
        <end position="42"/>
    </location>
</feature>
<feature type="transmembrane region" description="Helical" evidence="4">
    <location>
        <begin position="124"/>
        <end position="145"/>
    </location>
</feature>
<keyword evidence="3 4" id="KW-0472">Membrane</keyword>
<dbReference type="Gene3D" id="1.20.1250.20">
    <property type="entry name" value="MFS general substrate transporter like domains"/>
    <property type="match status" value="2"/>
</dbReference>
<dbReference type="PANTHER" id="PTHR23528">
    <property type="match status" value="1"/>
</dbReference>
<dbReference type="GO" id="GO:0022857">
    <property type="term" value="F:transmembrane transporter activity"/>
    <property type="evidence" value="ECO:0007669"/>
    <property type="project" value="InterPro"/>
</dbReference>
<organism evidence="6 7">
    <name type="scientific">Ectopseudomonas mendocina</name>
    <name type="common">Pseudomonas mendocina</name>
    <dbReference type="NCBI Taxonomy" id="300"/>
    <lineage>
        <taxon>Bacteria</taxon>
        <taxon>Pseudomonadati</taxon>
        <taxon>Pseudomonadota</taxon>
        <taxon>Gammaproteobacteria</taxon>
        <taxon>Pseudomonadales</taxon>
        <taxon>Pseudomonadaceae</taxon>
        <taxon>Ectopseudomonas</taxon>
    </lineage>
</organism>
<dbReference type="Proteomes" id="UP000238327">
    <property type="component" value="Chromosome"/>
</dbReference>
<dbReference type="SUPFAM" id="SSF103473">
    <property type="entry name" value="MFS general substrate transporter"/>
    <property type="match status" value="1"/>
</dbReference>
<feature type="transmembrane region" description="Helical" evidence="4">
    <location>
        <begin position="185"/>
        <end position="204"/>
    </location>
</feature>
<evidence type="ECO:0000256" key="4">
    <source>
        <dbReference type="SAM" id="Phobius"/>
    </source>
</evidence>
<dbReference type="PROSITE" id="PS50850">
    <property type="entry name" value="MFS"/>
    <property type="match status" value="1"/>
</dbReference>
<sequence length="425" mass="45030">MNIRQSELDTGAAHTLPQTRVNGIFIGTMALSLLGGWLSVFAPIQVLLAQQMELIVPLGKEAALGMVMGLGSAVALLAQPLIGAMSDRTTLRLGRRHPWNLAGIALGALALVMLGQQTSLPGVLLWWGVVQLGTSAVLCSVTAAVPDRVPLQQRATVSAWNGVTLSLAVVIGAMLTTVFTSGIASGYLLVAVGFVLFSTPFILATRDQSITKASLPPFSLSGLLKSFWISPRKHPDFAWAWSTRFLVGLSSATGTMFFLYFLRDGLQYEKLFPGERAEDGLLILVLIYTTAVVVSAFVSAIISDRTGRRRIIVVLAGLVMGCASLLLAFWQSWPMAMLSSTVLGLGYGAYVAVDQALISQVLPSSSDHAKDLGVINIAIVGPQILAPIICALLITQLGGYHALYAFSGLVGILGGLLVFKIKSVP</sequence>
<protein>
    <submittedName>
        <fullName evidence="6">MFS transporter</fullName>
    </submittedName>
</protein>
<feature type="domain" description="Major facilitator superfamily (MFS) profile" evidence="5">
    <location>
        <begin position="236"/>
        <end position="425"/>
    </location>
</feature>
<feature type="transmembrane region" description="Helical" evidence="4">
    <location>
        <begin position="281"/>
        <end position="302"/>
    </location>
</feature>
<accession>A0A2R3QI86</accession>
<dbReference type="AlphaFoldDB" id="A0A2R3QI86"/>
<feature type="transmembrane region" description="Helical" evidence="4">
    <location>
        <begin position="99"/>
        <end position="118"/>
    </location>
</feature>
<dbReference type="RefSeq" id="WP_106736314.1">
    <property type="nucleotide sequence ID" value="NZ_CP027657.1"/>
</dbReference>
<dbReference type="PANTHER" id="PTHR23528:SF1">
    <property type="entry name" value="MAJOR FACILITATOR SUPERFAMILY (MFS) PROFILE DOMAIN-CONTAINING PROTEIN"/>
    <property type="match status" value="1"/>
</dbReference>
<dbReference type="InterPro" id="IPR011701">
    <property type="entry name" value="MFS"/>
</dbReference>
<feature type="transmembrane region" description="Helical" evidence="4">
    <location>
        <begin position="400"/>
        <end position="419"/>
    </location>
</feature>
<feature type="transmembrane region" description="Helical" evidence="4">
    <location>
        <begin position="374"/>
        <end position="394"/>
    </location>
</feature>
<evidence type="ECO:0000313" key="6">
    <source>
        <dbReference type="EMBL" id="AVO51458.1"/>
    </source>
</evidence>
<evidence type="ECO:0000256" key="1">
    <source>
        <dbReference type="ARBA" id="ARBA00022692"/>
    </source>
</evidence>
<dbReference type="InterPro" id="IPR036259">
    <property type="entry name" value="MFS_trans_sf"/>
</dbReference>
<keyword evidence="2 4" id="KW-1133">Transmembrane helix</keyword>